<sequence>MKKFELSSKPKIKLAKEKISEKKIIVSCDTFLFVFINLLFLKIRANKKINKNQEKRKKTVKKEVDVVKFFIRKIKVKIVAYLDYKFSEEKLVVATQIR</sequence>
<dbReference type="Proteomes" id="UP000183832">
    <property type="component" value="Unassembled WGS sequence"/>
</dbReference>
<organism evidence="2 3">
    <name type="scientific">Clunio marinus</name>
    <dbReference type="NCBI Taxonomy" id="568069"/>
    <lineage>
        <taxon>Eukaryota</taxon>
        <taxon>Metazoa</taxon>
        <taxon>Ecdysozoa</taxon>
        <taxon>Arthropoda</taxon>
        <taxon>Hexapoda</taxon>
        <taxon>Insecta</taxon>
        <taxon>Pterygota</taxon>
        <taxon>Neoptera</taxon>
        <taxon>Endopterygota</taxon>
        <taxon>Diptera</taxon>
        <taxon>Nematocera</taxon>
        <taxon>Chironomoidea</taxon>
        <taxon>Chironomidae</taxon>
        <taxon>Clunio</taxon>
    </lineage>
</organism>
<dbReference type="AlphaFoldDB" id="A0A1J1HKF7"/>
<keyword evidence="1" id="KW-0812">Transmembrane</keyword>
<keyword evidence="1" id="KW-1133">Transmembrane helix</keyword>
<evidence type="ECO:0000313" key="2">
    <source>
        <dbReference type="EMBL" id="CRK86942.1"/>
    </source>
</evidence>
<feature type="transmembrane region" description="Helical" evidence="1">
    <location>
        <begin position="24"/>
        <end position="41"/>
    </location>
</feature>
<name>A0A1J1HKF7_9DIPT</name>
<keyword evidence="1" id="KW-0472">Membrane</keyword>
<proteinExistence type="predicted"/>
<dbReference type="EMBL" id="CVRI01000002">
    <property type="protein sequence ID" value="CRK86942.1"/>
    <property type="molecule type" value="Genomic_DNA"/>
</dbReference>
<accession>A0A1J1HKF7</accession>
<gene>
    <name evidence="2" type="ORF">CLUMA_CG000759</name>
</gene>
<evidence type="ECO:0000313" key="3">
    <source>
        <dbReference type="Proteomes" id="UP000183832"/>
    </source>
</evidence>
<protein>
    <submittedName>
        <fullName evidence="2">CLUMA_CG000759, isoform A</fullName>
    </submittedName>
</protein>
<reference evidence="2 3" key="1">
    <citation type="submission" date="2015-04" db="EMBL/GenBank/DDBJ databases">
        <authorList>
            <person name="Syromyatnikov M.Y."/>
            <person name="Popov V.N."/>
        </authorList>
    </citation>
    <scope>NUCLEOTIDE SEQUENCE [LARGE SCALE GENOMIC DNA]</scope>
</reference>
<keyword evidence="3" id="KW-1185">Reference proteome</keyword>
<evidence type="ECO:0000256" key="1">
    <source>
        <dbReference type="SAM" id="Phobius"/>
    </source>
</evidence>